<sequence>MFYKYPYLASHPATHLNEQIIQFFTNLKVVDKHSSFQLSTTLFPQPLLDRLKRSNELKKLFELFFNAFKQLMPLERLAVLDQFSTIQEVELWLDDISRQPYRINNDNLPTTLRKPASDLFLYLYENTIKGALASHYVEFLQQLPTVYCPFCGIEKLPESDVRRADYDHWLYKATYPFVAISMHNLIPMGDCCNRDFKKKQDVLITKSGVRRQFYFPYKHYYELRIKLDGSKLPKANTKKAHWSVNFTINNNFVQDWAEVFCIRKRYSDELNAGFTHWTGIFIDEYKGRVSDINTLKQGFRDHAKTFERFLYRESNLIKHGLFIFLAECEDITYYNAVLRDMGIIGS</sequence>
<comment type="caution">
    <text evidence="1">The sequence shown here is derived from an EMBL/GenBank/DDBJ whole genome shotgun (WGS) entry which is preliminary data.</text>
</comment>
<evidence type="ECO:0000313" key="1">
    <source>
        <dbReference type="EMBL" id="RAI76645.1"/>
    </source>
</evidence>
<evidence type="ECO:0000313" key="2">
    <source>
        <dbReference type="Proteomes" id="UP000249016"/>
    </source>
</evidence>
<proteinExistence type="predicted"/>
<reference evidence="1 2" key="1">
    <citation type="submission" date="2018-06" db="EMBL/GenBank/DDBJ databases">
        <title>Spirosoma sp. HMF3257 Genome sequencing and assembly.</title>
        <authorList>
            <person name="Kang H."/>
            <person name="Cha I."/>
            <person name="Kim H."/>
            <person name="Kang J."/>
            <person name="Joh K."/>
        </authorList>
    </citation>
    <scope>NUCLEOTIDE SEQUENCE [LARGE SCALE GENOMIC DNA]</scope>
    <source>
        <strain evidence="1 2">HMF3257</strain>
    </source>
</reference>
<name>A0A327NPI4_9BACT</name>
<gene>
    <name evidence="1" type="ORF">HMF3257_25240</name>
</gene>
<dbReference type="EMBL" id="QLII01000001">
    <property type="protein sequence ID" value="RAI76645.1"/>
    <property type="molecule type" value="Genomic_DNA"/>
</dbReference>
<organism evidence="1 2">
    <name type="scientific">Spirosoma telluris</name>
    <dbReference type="NCBI Taxonomy" id="2183553"/>
    <lineage>
        <taxon>Bacteria</taxon>
        <taxon>Pseudomonadati</taxon>
        <taxon>Bacteroidota</taxon>
        <taxon>Cytophagia</taxon>
        <taxon>Cytophagales</taxon>
        <taxon>Cytophagaceae</taxon>
        <taxon>Spirosoma</taxon>
    </lineage>
</organism>
<dbReference type="OrthoDB" id="9816185at2"/>
<accession>A0A327NPI4</accession>
<protein>
    <submittedName>
        <fullName evidence="1">Uncharacterized protein</fullName>
    </submittedName>
</protein>
<dbReference type="RefSeq" id="WP_111346507.1">
    <property type="nucleotide sequence ID" value="NZ_QLII01000001.1"/>
</dbReference>
<keyword evidence="2" id="KW-1185">Reference proteome</keyword>
<dbReference type="Proteomes" id="UP000249016">
    <property type="component" value="Unassembled WGS sequence"/>
</dbReference>
<dbReference type="AlphaFoldDB" id="A0A327NPI4"/>